<dbReference type="Proteomes" id="UP000030760">
    <property type="component" value="Unassembled WGS sequence"/>
</dbReference>
<evidence type="ECO:0000313" key="2">
    <source>
        <dbReference type="EMBL" id="EMF53270.1"/>
    </source>
</evidence>
<organism evidence="2 3">
    <name type="scientific">Streptomyces bottropensis ATCC 25435</name>
    <dbReference type="NCBI Taxonomy" id="1054862"/>
    <lineage>
        <taxon>Bacteria</taxon>
        <taxon>Bacillati</taxon>
        <taxon>Actinomycetota</taxon>
        <taxon>Actinomycetes</taxon>
        <taxon>Kitasatosporales</taxon>
        <taxon>Streptomycetaceae</taxon>
        <taxon>Streptomyces</taxon>
    </lineage>
</organism>
<accession>M3FK20</accession>
<protein>
    <submittedName>
        <fullName evidence="2">Uncharacterized protein</fullName>
    </submittedName>
</protein>
<dbReference type="AlphaFoldDB" id="M3FK20"/>
<feature type="region of interest" description="Disordered" evidence="1">
    <location>
        <begin position="52"/>
        <end position="78"/>
    </location>
</feature>
<dbReference type="EMBL" id="KB405089">
    <property type="protein sequence ID" value="EMF53270.1"/>
    <property type="molecule type" value="Genomic_DNA"/>
</dbReference>
<proteinExistence type="predicted"/>
<name>M3FK20_9ACTN</name>
<reference evidence="3" key="1">
    <citation type="journal article" date="2013" name="Genome Announc.">
        <title>Draft Genome Sequence of Streptomyces bottropensis ATCC 25435, a Bottromycin-Producing Actinomycete.</title>
        <authorList>
            <person name="Zhang H."/>
            <person name="Zhou W."/>
            <person name="Zhuang Y."/>
            <person name="Liang X."/>
            <person name="Liu T."/>
        </authorList>
    </citation>
    <scope>NUCLEOTIDE SEQUENCE [LARGE SCALE GENOMIC DNA]</scope>
    <source>
        <strain evidence="3">ATCC 25435</strain>
    </source>
</reference>
<evidence type="ECO:0000313" key="3">
    <source>
        <dbReference type="Proteomes" id="UP000030760"/>
    </source>
</evidence>
<gene>
    <name evidence="2" type="ORF">SBD_4814</name>
</gene>
<evidence type="ECO:0000256" key="1">
    <source>
        <dbReference type="SAM" id="MobiDB-lite"/>
    </source>
</evidence>
<sequence length="78" mass="8641">MNNRTTSLRNRTNHTVGMDRHENYIYDMGCYGAGGSTGVLPIHSDELTSFRPVRSRRGRAPYRPALRSEAGFGPGRSG</sequence>